<keyword evidence="3" id="KW-1185">Reference proteome</keyword>
<dbReference type="SMART" id="SM00966">
    <property type="entry name" value="SpoVT_AbrB"/>
    <property type="match status" value="1"/>
</dbReference>
<dbReference type="RefSeq" id="WP_166101502.1">
    <property type="nucleotide sequence ID" value="NZ_JAADJT010000003.1"/>
</dbReference>
<accession>A0ABX0FIW5</accession>
<sequence length="82" mass="8829">MEFSTVVNSDGTVTIPAEIRKIFGIQEGSKVECIMNGIRLEMRVLGTKLPIPKSKPVSGYGLVKSDRPSVAVDLNIGDPIKS</sequence>
<dbReference type="EMBL" id="JAADJT010000003">
    <property type="protein sequence ID" value="NGZ84483.1"/>
    <property type="molecule type" value="Genomic_DNA"/>
</dbReference>
<protein>
    <submittedName>
        <fullName evidence="2">AbrB/MazE/SpoVT family DNA-binding domain-containing protein</fullName>
    </submittedName>
</protein>
<dbReference type="Proteomes" id="UP000666369">
    <property type="component" value="Unassembled WGS sequence"/>
</dbReference>
<dbReference type="Pfam" id="PF04014">
    <property type="entry name" value="MazE_antitoxin"/>
    <property type="match status" value="1"/>
</dbReference>
<dbReference type="GO" id="GO:0003677">
    <property type="term" value="F:DNA binding"/>
    <property type="evidence" value="ECO:0007669"/>
    <property type="project" value="UniProtKB-KW"/>
</dbReference>
<dbReference type="SUPFAM" id="SSF89447">
    <property type="entry name" value="AbrB/MazE/MraZ-like"/>
    <property type="match status" value="1"/>
</dbReference>
<dbReference type="InterPro" id="IPR007159">
    <property type="entry name" value="SpoVT-AbrB_dom"/>
</dbReference>
<dbReference type="Gene3D" id="2.10.260.10">
    <property type="match status" value="1"/>
</dbReference>
<evidence type="ECO:0000259" key="1">
    <source>
        <dbReference type="SMART" id="SM00966"/>
    </source>
</evidence>
<feature type="domain" description="SpoVT-AbrB" evidence="1">
    <location>
        <begin position="5"/>
        <end position="50"/>
    </location>
</feature>
<gene>
    <name evidence="2" type="ORF">GW587_09460</name>
</gene>
<evidence type="ECO:0000313" key="2">
    <source>
        <dbReference type="EMBL" id="NGZ84483.1"/>
    </source>
</evidence>
<keyword evidence="2" id="KW-0238">DNA-binding</keyword>
<name>A0ABX0FIW5_9BURK</name>
<reference evidence="3" key="1">
    <citation type="submission" date="2023-07" db="EMBL/GenBank/DDBJ databases">
        <title>Duganella aceri sp. nov., isolated from tree sap.</title>
        <authorList>
            <person name="Kim I.S."/>
        </authorList>
    </citation>
    <scope>NUCLEOTIDE SEQUENCE [LARGE SCALE GENOMIC DNA]</scope>
    <source>
        <strain evidence="3">SAP-35</strain>
    </source>
</reference>
<evidence type="ECO:0000313" key="3">
    <source>
        <dbReference type="Proteomes" id="UP000666369"/>
    </source>
</evidence>
<comment type="caution">
    <text evidence="2">The sequence shown here is derived from an EMBL/GenBank/DDBJ whole genome shotgun (WGS) entry which is preliminary data.</text>
</comment>
<proteinExistence type="predicted"/>
<dbReference type="InterPro" id="IPR037914">
    <property type="entry name" value="SpoVT-AbrB_sf"/>
</dbReference>
<dbReference type="NCBIfam" id="TIGR01439">
    <property type="entry name" value="lp_hng_hel_AbrB"/>
    <property type="match status" value="1"/>
</dbReference>
<organism evidence="2 3">
    <name type="scientific">Duganella aceris</name>
    <dbReference type="NCBI Taxonomy" id="2703883"/>
    <lineage>
        <taxon>Bacteria</taxon>
        <taxon>Pseudomonadati</taxon>
        <taxon>Pseudomonadota</taxon>
        <taxon>Betaproteobacteria</taxon>
        <taxon>Burkholderiales</taxon>
        <taxon>Oxalobacteraceae</taxon>
        <taxon>Telluria group</taxon>
        <taxon>Duganella</taxon>
    </lineage>
</organism>